<dbReference type="GO" id="GO:0051453">
    <property type="term" value="P:regulation of intracellular pH"/>
    <property type="evidence" value="ECO:0007669"/>
    <property type="project" value="TreeGrafter"/>
</dbReference>
<feature type="transmembrane region" description="Helical" evidence="13">
    <location>
        <begin position="102"/>
        <end position="122"/>
    </location>
</feature>
<evidence type="ECO:0000313" key="16">
    <source>
        <dbReference type="EMBL" id="KAK3581775.1"/>
    </source>
</evidence>
<dbReference type="PANTHER" id="PTHR10110:SF191">
    <property type="entry name" value="SODIUM_HYDROGEN EXCHANGER 8"/>
    <property type="match status" value="1"/>
</dbReference>
<dbReference type="NCBIfam" id="TIGR00840">
    <property type="entry name" value="b_cpa1"/>
    <property type="match status" value="1"/>
</dbReference>
<dbReference type="InterPro" id="IPR006153">
    <property type="entry name" value="Cation/H_exchanger_TM"/>
</dbReference>
<keyword evidence="17" id="KW-1185">Reference proteome</keyword>
<dbReference type="AlphaFoldDB" id="A0AAE0VM50"/>
<evidence type="ECO:0000256" key="4">
    <source>
        <dbReference type="ARBA" id="ARBA00022692"/>
    </source>
</evidence>
<keyword evidence="14" id="KW-0732">Signal</keyword>
<feature type="signal peptide" evidence="14">
    <location>
        <begin position="1"/>
        <end position="28"/>
    </location>
</feature>
<evidence type="ECO:0000313" key="17">
    <source>
        <dbReference type="Proteomes" id="UP001195483"/>
    </source>
</evidence>
<feature type="transmembrane region" description="Helical" evidence="13">
    <location>
        <begin position="357"/>
        <end position="377"/>
    </location>
</feature>
<dbReference type="GO" id="GO:0000139">
    <property type="term" value="C:Golgi membrane"/>
    <property type="evidence" value="ECO:0007669"/>
    <property type="project" value="UniProtKB-SubCell"/>
</dbReference>
<evidence type="ECO:0000256" key="12">
    <source>
        <dbReference type="SAM" id="MobiDB-lite"/>
    </source>
</evidence>
<feature type="transmembrane region" description="Helical" evidence="13">
    <location>
        <begin position="420"/>
        <end position="444"/>
    </location>
</feature>
<dbReference type="EMBL" id="JAEAOA010001056">
    <property type="protein sequence ID" value="KAK3581775.1"/>
    <property type="molecule type" value="Genomic_DNA"/>
</dbReference>
<evidence type="ECO:0000256" key="2">
    <source>
        <dbReference type="ARBA" id="ARBA00022448"/>
    </source>
</evidence>
<feature type="transmembrane region" description="Helical" evidence="13">
    <location>
        <begin position="481"/>
        <end position="501"/>
    </location>
</feature>
<evidence type="ECO:0000259" key="15">
    <source>
        <dbReference type="Pfam" id="PF00999"/>
    </source>
</evidence>
<feature type="region of interest" description="Disordered" evidence="12">
    <location>
        <begin position="58"/>
        <end position="93"/>
    </location>
</feature>
<dbReference type="PRINTS" id="PR01084">
    <property type="entry name" value="NAHEXCHNGR"/>
</dbReference>
<dbReference type="Gene3D" id="6.10.140.1330">
    <property type="match status" value="1"/>
</dbReference>
<keyword evidence="4 11" id="KW-0812">Transmembrane</keyword>
<dbReference type="PANTHER" id="PTHR10110">
    <property type="entry name" value="SODIUM/HYDROGEN EXCHANGER"/>
    <property type="match status" value="1"/>
</dbReference>
<keyword evidence="2 11" id="KW-0813">Transport</keyword>
<comment type="subcellular location">
    <subcellularLocation>
        <location evidence="1">Golgi apparatus membrane</location>
        <topology evidence="1">Multi-pass membrane protein</topology>
    </subcellularLocation>
</comment>
<evidence type="ECO:0000256" key="3">
    <source>
        <dbReference type="ARBA" id="ARBA00022449"/>
    </source>
</evidence>
<evidence type="ECO:0000256" key="14">
    <source>
        <dbReference type="SAM" id="SignalP"/>
    </source>
</evidence>
<keyword evidence="8 11" id="KW-0406">Ion transport</keyword>
<dbReference type="InterPro" id="IPR004709">
    <property type="entry name" value="NaH_exchanger"/>
</dbReference>
<feature type="compositionally biased region" description="Low complexity" evidence="12">
    <location>
        <begin position="67"/>
        <end position="85"/>
    </location>
</feature>
<dbReference type="GO" id="GO:0015385">
    <property type="term" value="F:sodium:proton antiporter activity"/>
    <property type="evidence" value="ECO:0007669"/>
    <property type="project" value="InterPro"/>
</dbReference>
<evidence type="ECO:0000256" key="9">
    <source>
        <dbReference type="ARBA" id="ARBA00023136"/>
    </source>
</evidence>
<reference evidence="16" key="3">
    <citation type="submission" date="2023-05" db="EMBL/GenBank/DDBJ databases">
        <authorList>
            <person name="Smith C.H."/>
        </authorList>
    </citation>
    <scope>NUCLEOTIDE SEQUENCE</scope>
    <source>
        <strain evidence="16">CHS0354</strain>
        <tissue evidence="16">Mantle</tissue>
    </source>
</reference>
<name>A0AAE0VM50_9BIVA</name>
<sequence length="538" mass="59083">MCTFITLKTFFGIFIAFIALWNIGYVDANDAVNGYSKTNGNQETLQAASHDEINMSLRNSSSDNDTKANITTETTTLTTTTKGKPTSPPCKETAEKEHKSSLTIFFILLVLVICILIIHLLLQTNFHYLPESIAVVLIGALIGLVLKFFTFGNWRSEEAFSPTIFFIILLPPIIFESGYNLHKGNFFQNIGSILVFAIIGTLISAIIVGGGVYLLGQMDVAYKFTIVESFAFGSLISAVDPVATLAIFHALDVDQILYMLVFGESILNDAVAITLTTTALEFKDPNLVGSGAGAFFHAVWRFCLMFFASSAIGVVFGLTSALLLKFIDLRKTPSLEIGIMLAFSYLPYSLAEGLQLSGIMAILFCGVVMSHYTHLNLSPVAQITVQQLFRTVAFIAETCVFAYLGLAIFSFKFIVKPAFVIWSIALILIGRAINIFPLSFILNYFREHKITRKTQFIMWFSGLRGAIAFALSLQLESSEEKSYVLVTTTLIIVLFTVMFLGGATMPLMKVSTGCISVVVKLLTWHFSILGSISGTDIC</sequence>
<protein>
    <recommendedName>
        <fullName evidence="11">Sodium/hydrogen exchanger</fullName>
    </recommendedName>
</protein>
<proteinExistence type="inferred from homology"/>
<evidence type="ECO:0000256" key="11">
    <source>
        <dbReference type="RuleBase" id="RU003722"/>
    </source>
</evidence>
<reference evidence="16" key="1">
    <citation type="journal article" date="2021" name="Genome Biol. Evol.">
        <title>A High-Quality Reference Genome for a Parasitic Bivalve with Doubly Uniparental Inheritance (Bivalvia: Unionida).</title>
        <authorList>
            <person name="Smith C.H."/>
        </authorList>
    </citation>
    <scope>NUCLEOTIDE SEQUENCE</scope>
    <source>
        <strain evidence="16">CHS0354</strain>
    </source>
</reference>
<feature type="chain" id="PRO_5042127021" description="Sodium/hydrogen exchanger" evidence="14">
    <location>
        <begin position="29"/>
        <end position="538"/>
    </location>
</feature>
<feature type="domain" description="Cation/H+ exchanger transmembrane" evidence="15">
    <location>
        <begin position="116"/>
        <end position="509"/>
    </location>
</feature>
<keyword evidence="5 13" id="KW-1133">Transmembrane helix</keyword>
<keyword evidence="3 11" id="KW-0050">Antiport</keyword>
<dbReference type="Pfam" id="PF00999">
    <property type="entry name" value="Na_H_Exchanger"/>
    <property type="match status" value="1"/>
</dbReference>
<evidence type="ECO:0000256" key="6">
    <source>
        <dbReference type="ARBA" id="ARBA00023034"/>
    </source>
</evidence>
<feature type="transmembrane region" description="Helical" evidence="13">
    <location>
        <begin position="193"/>
        <end position="215"/>
    </location>
</feature>
<reference evidence="16" key="2">
    <citation type="journal article" date="2021" name="Genome Biol. Evol.">
        <title>Developing a high-quality reference genome for a parasitic bivalve with doubly uniparental inheritance (Bivalvia: Unionida).</title>
        <authorList>
            <person name="Smith C.H."/>
        </authorList>
    </citation>
    <scope>NUCLEOTIDE SEQUENCE</scope>
    <source>
        <strain evidence="16">CHS0354</strain>
        <tissue evidence="16">Mantle</tissue>
    </source>
</reference>
<evidence type="ECO:0000256" key="1">
    <source>
        <dbReference type="ARBA" id="ARBA00004653"/>
    </source>
</evidence>
<evidence type="ECO:0000256" key="13">
    <source>
        <dbReference type="SAM" id="Phobius"/>
    </source>
</evidence>
<gene>
    <name evidence="16" type="ORF">CHS0354_017215</name>
</gene>
<organism evidence="16 17">
    <name type="scientific">Potamilus streckersoni</name>
    <dbReference type="NCBI Taxonomy" id="2493646"/>
    <lineage>
        <taxon>Eukaryota</taxon>
        <taxon>Metazoa</taxon>
        <taxon>Spiralia</taxon>
        <taxon>Lophotrochozoa</taxon>
        <taxon>Mollusca</taxon>
        <taxon>Bivalvia</taxon>
        <taxon>Autobranchia</taxon>
        <taxon>Heteroconchia</taxon>
        <taxon>Palaeoheterodonta</taxon>
        <taxon>Unionida</taxon>
        <taxon>Unionoidea</taxon>
        <taxon>Unionidae</taxon>
        <taxon>Ambleminae</taxon>
        <taxon>Lampsilini</taxon>
        <taxon>Potamilus</taxon>
    </lineage>
</organism>
<feature type="transmembrane region" description="Helical" evidence="13">
    <location>
        <begin position="456"/>
        <end position="475"/>
    </location>
</feature>
<evidence type="ECO:0000256" key="8">
    <source>
        <dbReference type="ARBA" id="ARBA00023065"/>
    </source>
</evidence>
<dbReference type="InterPro" id="IPR018422">
    <property type="entry name" value="Cation/H_exchanger_CPA1"/>
</dbReference>
<dbReference type="GO" id="GO:0015386">
    <property type="term" value="F:potassium:proton antiporter activity"/>
    <property type="evidence" value="ECO:0007669"/>
    <property type="project" value="TreeGrafter"/>
</dbReference>
<comment type="similarity">
    <text evidence="11">Belongs to the monovalent cation:proton antiporter 1 (CPA1) transporter (TC 2.A.36) family.</text>
</comment>
<accession>A0AAE0VM50</accession>
<feature type="transmembrane region" description="Helical" evidence="13">
    <location>
        <begin position="299"/>
        <end position="323"/>
    </location>
</feature>
<feature type="transmembrane region" description="Helical" evidence="13">
    <location>
        <begin position="389"/>
        <end position="414"/>
    </location>
</feature>
<evidence type="ECO:0000256" key="7">
    <source>
        <dbReference type="ARBA" id="ARBA00023053"/>
    </source>
</evidence>
<evidence type="ECO:0000256" key="5">
    <source>
        <dbReference type="ARBA" id="ARBA00022989"/>
    </source>
</evidence>
<feature type="transmembrane region" description="Helical" evidence="13">
    <location>
        <begin position="134"/>
        <end position="154"/>
    </location>
</feature>
<keyword evidence="7" id="KW-0915">Sodium</keyword>
<evidence type="ECO:0000256" key="10">
    <source>
        <dbReference type="ARBA" id="ARBA00023201"/>
    </source>
</evidence>
<dbReference type="Proteomes" id="UP001195483">
    <property type="component" value="Unassembled WGS sequence"/>
</dbReference>
<keyword evidence="9 13" id="KW-0472">Membrane</keyword>
<feature type="transmembrane region" description="Helical" evidence="13">
    <location>
        <begin position="160"/>
        <end position="181"/>
    </location>
</feature>
<keyword evidence="6" id="KW-0333">Golgi apparatus</keyword>
<comment type="caution">
    <text evidence="16">The sequence shown here is derived from an EMBL/GenBank/DDBJ whole genome shotgun (WGS) entry which is preliminary data.</text>
</comment>
<keyword evidence="10 11" id="KW-0739">Sodium transport</keyword>